<keyword evidence="8 17" id="KW-0521">NADP</keyword>
<dbReference type="GO" id="GO:0052855">
    <property type="term" value="F:ADP-dependent NAD(P)H-hydrate dehydratase activity"/>
    <property type="evidence" value="ECO:0007669"/>
    <property type="project" value="UniProtKB-UniRule"/>
</dbReference>
<evidence type="ECO:0000256" key="18">
    <source>
        <dbReference type="HAMAP-Rule" id="MF_01966"/>
    </source>
</evidence>
<feature type="binding site" evidence="18">
    <location>
        <position position="151"/>
    </location>
    <ligand>
        <name>(6S)-NADPHX</name>
        <dbReference type="ChEBI" id="CHEBI:64076"/>
    </ligand>
</feature>
<dbReference type="InterPro" id="IPR030677">
    <property type="entry name" value="Nnr"/>
</dbReference>
<comment type="catalytic activity">
    <reaction evidence="16 17 19">
        <text>(6S)-NADPHX + ADP = AMP + phosphate + NADPH + H(+)</text>
        <dbReference type="Rhea" id="RHEA:32235"/>
        <dbReference type="ChEBI" id="CHEBI:15378"/>
        <dbReference type="ChEBI" id="CHEBI:43474"/>
        <dbReference type="ChEBI" id="CHEBI:57783"/>
        <dbReference type="ChEBI" id="CHEBI:64076"/>
        <dbReference type="ChEBI" id="CHEBI:456215"/>
        <dbReference type="ChEBI" id="CHEBI:456216"/>
        <dbReference type="EC" id="4.2.1.136"/>
    </reaction>
</comment>
<keyword evidence="10 17" id="KW-0520">NAD</keyword>
<dbReference type="CDD" id="cd01171">
    <property type="entry name" value="YXKO-related"/>
    <property type="match status" value="1"/>
</dbReference>
<dbReference type="Gene3D" id="3.40.1190.20">
    <property type="match status" value="1"/>
</dbReference>
<dbReference type="InterPro" id="IPR029056">
    <property type="entry name" value="Ribokinase-like"/>
</dbReference>
<feature type="binding site" evidence="17">
    <location>
        <position position="252"/>
    </location>
    <ligand>
        <name>(6S)-NADPHX</name>
        <dbReference type="ChEBI" id="CHEBI:64076"/>
    </ligand>
</feature>
<comment type="cofactor">
    <cofactor evidence="18 19">
        <name>K(+)</name>
        <dbReference type="ChEBI" id="CHEBI:29103"/>
    </cofactor>
    <text evidence="18 19">Binds 1 potassium ion per subunit.</text>
</comment>
<evidence type="ECO:0000313" key="23">
    <source>
        <dbReference type="Proteomes" id="UP000606935"/>
    </source>
</evidence>
<comment type="function">
    <text evidence="14 19">Bifunctional enzyme that catalyzes the epimerization of the S- and R-forms of NAD(P)HX and the dehydration of the S-form of NAD(P)HX at the expense of ADP, which is converted to AMP. This allows the repair of both epimers of NAD(P)HX, a damaged form of NAD(P)H that is a result of enzymatic or heat-dependent hydration.</text>
</comment>
<dbReference type="NCBIfam" id="TIGR00197">
    <property type="entry name" value="yjeF_nterm"/>
    <property type="match status" value="1"/>
</dbReference>
<evidence type="ECO:0000256" key="12">
    <source>
        <dbReference type="ARBA" id="ARBA00023239"/>
    </source>
</evidence>
<name>A0A918DKS3_9ALTE</name>
<comment type="similarity">
    <text evidence="18">Belongs to the NnrE/AIBP family.</text>
</comment>
<comment type="function">
    <text evidence="18">Catalyzes the epimerization of the S- and R-forms of NAD(P)HX, a damaged form of NAD(P)H that is a result of enzymatic or heat-dependent hydration. This is a prerequisite for the S-specific NAD(P)H-hydrate dehydratase to allow the repair of both epimers of NAD(P)HX.</text>
</comment>
<feature type="binding site" evidence="18">
    <location>
        <position position="118"/>
    </location>
    <ligand>
        <name>K(+)</name>
        <dbReference type="ChEBI" id="CHEBI:29103"/>
    </ligand>
</feature>
<keyword evidence="23" id="KW-1185">Reference proteome</keyword>
<feature type="binding site" evidence="18">
    <location>
        <position position="154"/>
    </location>
    <ligand>
        <name>K(+)</name>
        <dbReference type="ChEBI" id="CHEBI:29103"/>
    </ligand>
</feature>
<dbReference type="PANTHER" id="PTHR12592:SF0">
    <property type="entry name" value="ATP-DEPENDENT (S)-NAD(P)H-HYDRATE DEHYDRATASE"/>
    <property type="match status" value="1"/>
</dbReference>
<dbReference type="Pfam" id="PF03853">
    <property type="entry name" value="YjeF_N"/>
    <property type="match status" value="1"/>
</dbReference>
<protein>
    <recommendedName>
        <fullName evidence="19">Bifunctional NAD(P)H-hydrate repair enzyme</fullName>
    </recommendedName>
    <alternativeName>
        <fullName evidence="19">Nicotinamide nucleotide repair protein</fullName>
    </alternativeName>
    <domain>
        <recommendedName>
            <fullName evidence="19">ADP-dependent (S)-NAD(P)H-hydrate dehydratase</fullName>
            <ecNumber evidence="19">4.2.1.136</ecNumber>
        </recommendedName>
        <alternativeName>
            <fullName evidence="19">ADP-dependent NAD(P)HX dehydratase</fullName>
        </alternativeName>
    </domain>
    <domain>
        <recommendedName>
            <fullName evidence="19">NAD(P)H-hydrate epimerase</fullName>
            <ecNumber evidence="19">5.1.99.6</ecNumber>
        </recommendedName>
    </domain>
</protein>
<feature type="binding site" evidence="17">
    <location>
        <position position="426"/>
    </location>
    <ligand>
        <name>AMP</name>
        <dbReference type="ChEBI" id="CHEBI:456215"/>
    </ligand>
</feature>
<evidence type="ECO:0000256" key="4">
    <source>
        <dbReference type="ARBA" id="ARBA00009524"/>
    </source>
</evidence>
<dbReference type="PIRSF" id="PIRSF017184">
    <property type="entry name" value="Nnr"/>
    <property type="match status" value="1"/>
</dbReference>
<evidence type="ECO:0000256" key="5">
    <source>
        <dbReference type="ARBA" id="ARBA00022723"/>
    </source>
</evidence>
<evidence type="ECO:0000259" key="20">
    <source>
        <dbReference type="PROSITE" id="PS51383"/>
    </source>
</evidence>
<comment type="similarity">
    <text evidence="4 19">In the C-terminal section; belongs to the NnrD/CARKD family.</text>
</comment>
<reference evidence="22" key="1">
    <citation type="journal article" date="2014" name="Int. J. Syst. Evol. Microbiol.">
        <title>Complete genome sequence of Corynebacterium casei LMG S-19264T (=DSM 44701T), isolated from a smear-ripened cheese.</title>
        <authorList>
            <consortium name="US DOE Joint Genome Institute (JGI-PGF)"/>
            <person name="Walter F."/>
            <person name="Albersmeier A."/>
            <person name="Kalinowski J."/>
            <person name="Ruckert C."/>
        </authorList>
    </citation>
    <scope>NUCLEOTIDE SEQUENCE</scope>
    <source>
        <strain evidence="22">CGMCC 1.7086</strain>
    </source>
</reference>
<dbReference type="GO" id="GO:0110051">
    <property type="term" value="P:metabolite repair"/>
    <property type="evidence" value="ECO:0007669"/>
    <property type="project" value="TreeGrafter"/>
</dbReference>
<evidence type="ECO:0000256" key="19">
    <source>
        <dbReference type="PIRNR" id="PIRNR017184"/>
    </source>
</evidence>
<dbReference type="PROSITE" id="PS51385">
    <property type="entry name" value="YJEF_N"/>
    <property type="match status" value="1"/>
</dbReference>
<keyword evidence="7 17" id="KW-0067">ATP-binding</keyword>
<feature type="domain" description="YjeF C-terminal" evidence="20">
    <location>
        <begin position="217"/>
        <end position="485"/>
    </location>
</feature>
<comment type="similarity">
    <text evidence="17">Belongs to the NnrD/CARKD family.</text>
</comment>
<dbReference type="GO" id="GO:0052856">
    <property type="term" value="F:NAD(P)HX epimerase activity"/>
    <property type="evidence" value="ECO:0007669"/>
    <property type="project" value="UniProtKB-UniRule"/>
</dbReference>
<dbReference type="NCBIfam" id="TIGR00196">
    <property type="entry name" value="yjeF_cterm"/>
    <property type="match status" value="1"/>
</dbReference>
<evidence type="ECO:0000256" key="6">
    <source>
        <dbReference type="ARBA" id="ARBA00022741"/>
    </source>
</evidence>
<dbReference type="HAMAP" id="MF_01966">
    <property type="entry name" value="NADHX_epimerase"/>
    <property type="match status" value="1"/>
</dbReference>
<dbReference type="InterPro" id="IPR036652">
    <property type="entry name" value="YjeF_N_dom_sf"/>
</dbReference>
<dbReference type="SUPFAM" id="SSF64153">
    <property type="entry name" value="YjeF N-terminal domain-like"/>
    <property type="match status" value="1"/>
</dbReference>
<feature type="binding site" evidence="17">
    <location>
        <begin position="398"/>
        <end position="402"/>
    </location>
    <ligand>
        <name>AMP</name>
        <dbReference type="ChEBI" id="CHEBI:456215"/>
    </ligand>
</feature>
<proteinExistence type="inferred from homology"/>
<dbReference type="SUPFAM" id="SSF53613">
    <property type="entry name" value="Ribokinase-like"/>
    <property type="match status" value="1"/>
</dbReference>
<dbReference type="EC" id="4.2.1.136" evidence="19"/>
<accession>A0A918DKS3</accession>
<evidence type="ECO:0000256" key="9">
    <source>
        <dbReference type="ARBA" id="ARBA00022958"/>
    </source>
</evidence>
<evidence type="ECO:0000256" key="7">
    <source>
        <dbReference type="ARBA" id="ARBA00022840"/>
    </source>
</evidence>
<evidence type="ECO:0000256" key="15">
    <source>
        <dbReference type="ARBA" id="ARBA00048238"/>
    </source>
</evidence>
<keyword evidence="9 18" id="KW-0630">Potassium</keyword>
<evidence type="ECO:0000256" key="3">
    <source>
        <dbReference type="ARBA" id="ARBA00006001"/>
    </source>
</evidence>
<dbReference type="Proteomes" id="UP000606935">
    <property type="component" value="Unassembled WGS sequence"/>
</dbReference>
<sequence>MFSADQVRDHEAQAAKQSGLSLYELMESAGAAGFDALRLHYPDAQRILVLCGQGNNAGDGFVVARLAKQAGLHVELILLGDPARFSPDTKEAYHRWQTQGGNVSPWPHAINAIDVIVDALLGTGTQGPLRPPYQQVIEAVKLTQIPVLSLDIPSGLYADTGASGGEALSADLTVTFVGIKSGLVTGQGKQQSGKLVFADLGIAAAFDSLAISSARLLDFNDLPSLPPRARNSHKGSSGKVLCIGGNRGMPGAIRLTSEAALRAGAGLVKTLCHPENRPLVYQGLPELMLADADSLQVQLNWASCIVIGPGLGQDSWSSALLNQVLDYVTKHPKPILLDADALNLLATCRTTLPCQCILTPHPGEAARLLGCKIQDVENNRYQALSQLQKKYQATVLLKGAGTLIAAQQQHWVLTNGNPGMASPGMGDLLSGTIISLVAQGLSNDEATMYGASLHSAAADLAAQQNGERGMMASDLLPFIRQLVNR</sequence>
<feature type="binding site" evidence="17">
    <location>
        <position position="361"/>
    </location>
    <ligand>
        <name>(6S)-NADPHX</name>
        <dbReference type="ChEBI" id="CHEBI:64076"/>
    </ligand>
</feature>
<comment type="cofactor">
    <cofactor evidence="17">
        <name>Mg(2+)</name>
        <dbReference type="ChEBI" id="CHEBI:18420"/>
    </cofactor>
</comment>
<gene>
    <name evidence="17" type="primary">nnrD</name>
    <name evidence="18" type="synonym">nnrE</name>
    <name evidence="22" type="ORF">GCM10010982_27290</name>
</gene>
<dbReference type="PROSITE" id="PS51383">
    <property type="entry name" value="YJEF_C_3"/>
    <property type="match status" value="1"/>
</dbReference>
<feature type="binding site" evidence="17">
    <location>
        <position position="310"/>
    </location>
    <ligand>
        <name>(6S)-NADPHX</name>
        <dbReference type="ChEBI" id="CHEBI:64076"/>
    </ligand>
</feature>
<evidence type="ECO:0000256" key="8">
    <source>
        <dbReference type="ARBA" id="ARBA00022857"/>
    </source>
</evidence>
<comment type="caution">
    <text evidence="18">Lacks conserved residue(s) required for the propagation of feature annotation.</text>
</comment>
<evidence type="ECO:0000256" key="16">
    <source>
        <dbReference type="ARBA" id="ARBA00049209"/>
    </source>
</evidence>
<feature type="binding site" evidence="18">
    <location>
        <position position="56"/>
    </location>
    <ligand>
        <name>K(+)</name>
        <dbReference type="ChEBI" id="CHEBI:29103"/>
    </ligand>
</feature>
<keyword evidence="12 17" id="KW-0456">Lyase</keyword>
<dbReference type="EC" id="5.1.99.6" evidence="19"/>
<keyword evidence="6 17" id="KW-0547">Nucleotide-binding</keyword>
<evidence type="ECO:0000256" key="11">
    <source>
        <dbReference type="ARBA" id="ARBA00023235"/>
    </source>
</evidence>
<dbReference type="GO" id="GO:0005524">
    <property type="term" value="F:ATP binding"/>
    <property type="evidence" value="ECO:0007669"/>
    <property type="project" value="UniProtKB-UniRule"/>
</dbReference>
<organism evidence="22 23">
    <name type="scientific">Bowmanella pacifica</name>
    <dbReference type="NCBI Taxonomy" id="502051"/>
    <lineage>
        <taxon>Bacteria</taxon>
        <taxon>Pseudomonadati</taxon>
        <taxon>Pseudomonadota</taxon>
        <taxon>Gammaproteobacteria</taxon>
        <taxon>Alteromonadales</taxon>
        <taxon>Alteromonadaceae</taxon>
        <taxon>Bowmanella</taxon>
    </lineage>
</organism>
<dbReference type="Gene3D" id="3.40.50.10260">
    <property type="entry name" value="YjeF N-terminal domain"/>
    <property type="match status" value="1"/>
</dbReference>
<evidence type="ECO:0000256" key="14">
    <source>
        <dbReference type="ARBA" id="ARBA00025153"/>
    </source>
</evidence>
<keyword evidence="5 18" id="KW-0479">Metal-binding</keyword>
<dbReference type="AlphaFoldDB" id="A0A918DKS3"/>
<evidence type="ECO:0000256" key="13">
    <source>
        <dbReference type="ARBA" id="ARBA00023268"/>
    </source>
</evidence>
<comment type="catalytic activity">
    <reaction evidence="2 18 19">
        <text>(6R)-NADPHX = (6S)-NADPHX</text>
        <dbReference type="Rhea" id="RHEA:32227"/>
        <dbReference type="ChEBI" id="CHEBI:64076"/>
        <dbReference type="ChEBI" id="CHEBI:64077"/>
        <dbReference type="EC" id="5.1.99.6"/>
    </reaction>
</comment>
<dbReference type="PANTHER" id="PTHR12592">
    <property type="entry name" value="ATP-DEPENDENT (S)-NAD(P)H-HYDRATE DEHYDRATASE FAMILY MEMBER"/>
    <property type="match status" value="1"/>
</dbReference>
<comment type="function">
    <text evidence="17">Catalyzes the dehydration of the S-form of NAD(P)HX at the expense of ADP, which is converted to AMP. Together with NAD(P)HX epimerase, which catalyzes the epimerization of the S- and R-forms, the enzyme allows the repair of both epimers of NAD(P)HX, a damaged form of NAD(P)H that is a result of enzymatic or heat-dependent hydration.</text>
</comment>
<keyword evidence="11 18" id="KW-0413">Isomerase</keyword>
<comment type="catalytic activity">
    <reaction evidence="1 18 19">
        <text>(6R)-NADHX = (6S)-NADHX</text>
        <dbReference type="Rhea" id="RHEA:32215"/>
        <dbReference type="ChEBI" id="CHEBI:64074"/>
        <dbReference type="ChEBI" id="CHEBI:64075"/>
        <dbReference type="EC" id="5.1.99.6"/>
    </reaction>
</comment>
<evidence type="ECO:0000313" key="22">
    <source>
        <dbReference type="EMBL" id="GGO71456.1"/>
    </source>
</evidence>
<evidence type="ECO:0000256" key="17">
    <source>
        <dbReference type="HAMAP-Rule" id="MF_01965"/>
    </source>
</evidence>
<comment type="similarity">
    <text evidence="3 19">In the N-terminal section; belongs to the NnrE/AIBP family.</text>
</comment>
<evidence type="ECO:0000259" key="21">
    <source>
        <dbReference type="PROSITE" id="PS51385"/>
    </source>
</evidence>
<dbReference type="RefSeq" id="WP_229702223.1">
    <property type="nucleotide sequence ID" value="NZ_BMLS01000004.1"/>
</dbReference>
<evidence type="ECO:0000256" key="10">
    <source>
        <dbReference type="ARBA" id="ARBA00023027"/>
    </source>
</evidence>
<dbReference type="GO" id="GO:0046496">
    <property type="term" value="P:nicotinamide nucleotide metabolic process"/>
    <property type="evidence" value="ECO:0007669"/>
    <property type="project" value="UniProtKB-UniRule"/>
</dbReference>
<feature type="binding site" evidence="18">
    <location>
        <begin position="122"/>
        <end position="128"/>
    </location>
    <ligand>
        <name>(6S)-NADPHX</name>
        <dbReference type="ChEBI" id="CHEBI:64076"/>
    </ligand>
</feature>
<comment type="catalytic activity">
    <reaction evidence="15 17 19">
        <text>(6S)-NADHX + ADP = AMP + phosphate + NADH + H(+)</text>
        <dbReference type="Rhea" id="RHEA:32223"/>
        <dbReference type="ChEBI" id="CHEBI:15378"/>
        <dbReference type="ChEBI" id="CHEBI:43474"/>
        <dbReference type="ChEBI" id="CHEBI:57945"/>
        <dbReference type="ChEBI" id="CHEBI:64074"/>
        <dbReference type="ChEBI" id="CHEBI:456215"/>
        <dbReference type="ChEBI" id="CHEBI:456216"/>
        <dbReference type="EC" id="4.2.1.136"/>
    </reaction>
</comment>
<keyword evidence="13" id="KW-0511">Multifunctional enzyme</keyword>
<comment type="caution">
    <text evidence="22">The sequence shown here is derived from an EMBL/GenBank/DDBJ whole genome shotgun (WGS) entry which is preliminary data.</text>
</comment>
<feature type="binding site" evidence="17">
    <location>
        <position position="427"/>
    </location>
    <ligand>
        <name>(6S)-NADPHX</name>
        <dbReference type="ChEBI" id="CHEBI:64076"/>
    </ligand>
</feature>
<evidence type="ECO:0000256" key="1">
    <source>
        <dbReference type="ARBA" id="ARBA00000013"/>
    </source>
</evidence>
<dbReference type="HAMAP" id="MF_01965">
    <property type="entry name" value="NADHX_dehydratase"/>
    <property type="match status" value="1"/>
</dbReference>
<comment type="subunit">
    <text evidence="17">Homotetramer.</text>
</comment>
<dbReference type="EMBL" id="BMLS01000004">
    <property type="protein sequence ID" value="GGO71456.1"/>
    <property type="molecule type" value="Genomic_DNA"/>
</dbReference>
<dbReference type="Pfam" id="PF01256">
    <property type="entry name" value="Carb_kinase"/>
    <property type="match status" value="1"/>
</dbReference>
<dbReference type="GO" id="GO:0046872">
    <property type="term" value="F:metal ion binding"/>
    <property type="evidence" value="ECO:0007669"/>
    <property type="project" value="UniProtKB-UniRule"/>
</dbReference>
<dbReference type="InterPro" id="IPR004443">
    <property type="entry name" value="YjeF_N_dom"/>
</dbReference>
<evidence type="ECO:0000256" key="2">
    <source>
        <dbReference type="ARBA" id="ARBA00000909"/>
    </source>
</evidence>
<feature type="binding site" evidence="18">
    <location>
        <position position="133"/>
    </location>
    <ligand>
        <name>(6S)-NADPHX</name>
        <dbReference type="ChEBI" id="CHEBI:64076"/>
    </ligand>
</feature>
<dbReference type="InterPro" id="IPR000631">
    <property type="entry name" value="CARKD"/>
</dbReference>
<feature type="domain" description="YjeF N-terminal" evidence="21">
    <location>
        <begin position="7"/>
        <end position="208"/>
    </location>
</feature>
<reference evidence="22" key="2">
    <citation type="submission" date="2020-09" db="EMBL/GenBank/DDBJ databases">
        <authorList>
            <person name="Sun Q."/>
            <person name="Zhou Y."/>
        </authorList>
    </citation>
    <scope>NUCLEOTIDE SEQUENCE</scope>
    <source>
        <strain evidence="22">CGMCC 1.7086</strain>
    </source>
</reference>